<dbReference type="PROSITE" id="PS00455">
    <property type="entry name" value="AMP_BINDING"/>
    <property type="match status" value="1"/>
</dbReference>
<evidence type="ECO:0000313" key="3">
    <source>
        <dbReference type="EMBL" id="MBB3984692.1"/>
    </source>
</evidence>
<dbReference type="InterPro" id="IPR050237">
    <property type="entry name" value="ATP-dep_AMP-bd_enzyme"/>
</dbReference>
<dbReference type="PANTHER" id="PTHR43767">
    <property type="entry name" value="LONG-CHAIN-FATTY-ACID--COA LIGASE"/>
    <property type="match status" value="1"/>
</dbReference>
<dbReference type="PANTHER" id="PTHR43767:SF10">
    <property type="entry name" value="SURFACTIN SYNTHASE SUBUNIT 1"/>
    <property type="match status" value="1"/>
</dbReference>
<evidence type="ECO:0000313" key="4">
    <source>
        <dbReference type="Proteomes" id="UP000541426"/>
    </source>
</evidence>
<dbReference type="InterPro" id="IPR025110">
    <property type="entry name" value="AMP-bd_C"/>
</dbReference>
<dbReference type="Pfam" id="PF13193">
    <property type="entry name" value="AMP-binding_C"/>
    <property type="match status" value="1"/>
</dbReference>
<accession>A0A7W6GRG9</accession>
<dbReference type="SUPFAM" id="SSF56801">
    <property type="entry name" value="Acetyl-CoA synthetase-like"/>
    <property type="match status" value="1"/>
</dbReference>
<feature type="domain" description="AMP-dependent synthetase/ligase" evidence="1">
    <location>
        <begin position="72"/>
        <end position="373"/>
    </location>
</feature>
<dbReference type="InterPro" id="IPR045851">
    <property type="entry name" value="AMP-bd_C_sf"/>
</dbReference>
<organism evidence="3 4">
    <name type="scientific">Sagittula marina</name>
    <dbReference type="NCBI Taxonomy" id="943940"/>
    <lineage>
        <taxon>Bacteria</taxon>
        <taxon>Pseudomonadati</taxon>
        <taxon>Pseudomonadota</taxon>
        <taxon>Alphaproteobacteria</taxon>
        <taxon>Rhodobacterales</taxon>
        <taxon>Roseobacteraceae</taxon>
        <taxon>Sagittula</taxon>
    </lineage>
</organism>
<dbReference type="InterPro" id="IPR042099">
    <property type="entry name" value="ANL_N_sf"/>
</dbReference>
<dbReference type="InterPro" id="IPR020845">
    <property type="entry name" value="AMP-binding_CS"/>
</dbReference>
<dbReference type="Gene3D" id="3.40.50.12780">
    <property type="entry name" value="N-terminal domain of ligase-like"/>
    <property type="match status" value="1"/>
</dbReference>
<sequence>MLDFQDDAAGRHFVHASVDVLGRLPRGDGRIWAQTLTDVVAAAYQSGGLGAIRQAGGATLSGDDIDLAWTQLAEGGVAPGDTIIVAAENTLATTARLLALWLHGVVVVPVDPALPEDTRAMIARVSEAQAFVDVAGKVTRYECAPAAPLIRMRRPLRVTGSDVAMMIFTSGSSGTPKGVELSHTNVMSALRAIASYQRLGPDDRIMAIPPFFFDYGLYQLFLSLFTGCELILSGAVKAVSKLAPMIVREEPTVLPVVPALATGIARVLDITGRQVESVRLITNTGGHMPEASIAVLRQVFPSSTAMPMYGLTECKRAMYCDRSQYVDAAESCGVAMPGLLAAVLVEDAGTLRAAKTGETGELYVRGSNVMQGYRGDTSSASARLITGAYRNDVWLATGDLMSRNADGLHFFRGRSKTLIKQAGYCLLPRDLEQMAEALNVVCAATVVGRTEDNGDESAVMFVELSPEGAGLDARALKARLKAHLPASLMPRVVSIVDVWPATPNGKVCQKTLTALAKDVS</sequence>
<name>A0A7W6GRG9_9RHOB</name>
<dbReference type="GO" id="GO:0016877">
    <property type="term" value="F:ligase activity, forming carbon-sulfur bonds"/>
    <property type="evidence" value="ECO:0007669"/>
    <property type="project" value="UniProtKB-ARBA"/>
</dbReference>
<keyword evidence="4" id="KW-1185">Reference proteome</keyword>
<feature type="domain" description="AMP-binding enzyme C-terminal" evidence="2">
    <location>
        <begin position="431"/>
        <end position="506"/>
    </location>
</feature>
<dbReference type="InterPro" id="IPR000873">
    <property type="entry name" value="AMP-dep_synth/lig_dom"/>
</dbReference>
<dbReference type="Gene3D" id="3.30.300.30">
    <property type="match status" value="1"/>
</dbReference>
<keyword evidence="3" id="KW-0436">Ligase</keyword>
<dbReference type="AlphaFoldDB" id="A0A7W6GRG9"/>
<evidence type="ECO:0000259" key="1">
    <source>
        <dbReference type="Pfam" id="PF00501"/>
    </source>
</evidence>
<dbReference type="Proteomes" id="UP000541426">
    <property type="component" value="Unassembled WGS sequence"/>
</dbReference>
<dbReference type="Pfam" id="PF00501">
    <property type="entry name" value="AMP-binding"/>
    <property type="match status" value="1"/>
</dbReference>
<protein>
    <submittedName>
        <fullName evidence="3">Acyl-CoA synthetase (AMP-forming)/AMP-acid ligase II</fullName>
    </submittedName>
</protein>
<dbReference type="EMBL" id="JACIEJ010000002">
    <property type="protein sequence ID" value="MBB3984692.1"/>
    <property type="molecule type" value="Genomic_DNA"/>
</dbReference>
<evidence type="ECO:0000259" key="2">
    <source>
        <dbReference type="Pfam" id="PF13193"/>
    </source>
</evidence>
<proteinExistence type="predicted"/>
<reference evidence="3 4" key="1">
    <citation type="submission" date="2020-08" db="EMBL/GenBank/DDBJ databases">
        <title>Genomic Encyclopedia of Type Strains, Phase IV (KMG-IV): sequencing the most valuable type-strain genomes for metagenomic binning, comparative biology and taxonomic classification.</title>
        <authorList>
            <person name="Goeker M."/>
        </authorList>
    </citation>
    <scope>NUCLEOTIDE SEQUENCE [LARGE SCALE GENOMIC DNA]</scope>
    <source>
        <strain evidence="3 4">DSM 102235</strain>
    </source>
</reference>
<gene>
    <name evidence="3" type="ORF">GGQ68_001008</name>
</gene>
<comment type="caution">
    <text evidence="3">The sequence shown here is derived from an EMBL/GenBank/DDBJ whole genome shotgun (WGS) entry which is preliminary data.</text>
</comment>
<dbReference type="RefSeq" id="WP_183963509.1">
    <property type="nucleotide sequence ID" value="NZ_BAABBZ010000014.1"/>
</dbReference>